<keyword evidence="2" id="KW-1185">Reference proteome</keyword>
<proteinExistence type="predicted"/>
<evidence type="ECO:0000313" key="2">
    <source>
        <dbReference type="Proteomes" id="UP001168524"/>
    </source>
</evidence>
<accession>A0ABT7WMB1</accession>
<reference evidence="1" key="1">
    <citation type="submission" date="2023-06" db="EMBL/GenBank/DDBJ databases">
        <title>Two novel species of Acinetobacter isolated from motorbike repairing workshop in Vietnam.</title>
        <authorList>
            <person name="Le N.T.T."/>
        </authorList>
    </citation>
    <scope>NUCLEOTIDE SEQUENCE</scope>
    <source>
        <strain evidence="1">VNH17</strain>
    </source>
</reference>
<gene>
    <name evidence="1" type="ORF">QTA56_05875</name>
</gene>
<sequence>MKLETHNKNAEFYIASLALGILEGMKQGVLSSEVGMWSLARPSFSNQVLKSTMISDDLKYIVGCFDEIDVLSGFDGGEVKQKQMIDELKEKCLRCLQMIDYKSIDIKMTSSINNE</sequence>
<dbReference type="EMBL" id="JAUDZE010000001">
    <property type="protein sequence ID" value="MDN0013772.1"/>
    <property type="molecule type" value="Genomic_DNA"/>
</dbReference>
<dbReference type="RefSeq" id="WP_267980001.1">
    <property type="nucleotide sequence ID" value="NZ_JAPQKF010000001.1"/>
</dbReference>
<organism evidence="1 2">
    <name type="scientific">Acinetobacter thutiue</name>
    <dbReference type="NCBI Taxonomy" id="2998078"/>
    <lineage>
        <taxon>Bacteria</taxon>
        <taxon>Pseudomonadati</taxon>
        <taxon>Pseudomonadota</taxon>
        <taxon>Gammaproteobacteria</taxon>
        <taxon>Moraxellales</taxon>
        <taxon>Moraxellaceae</taxon>
        <taxon>Acinetobacter</taxon>
    </lineage>
</organism>
<dbReference type="Proteomes" id="UP001168524">
    <property type="component" value="Unassembled WGS sequence"/>
</dbReference>
<evidence type="ECO:0000313" key="1">
    <source>
        <dbReference type="EMBL" id="MDN0013772.1"/>
    </source>
</evidence>
<name>A0ABT7WMB1_9GAMM</name>
<comment type="caution">
    <text evidence="1">The sequence shown here is derived from an EMBL/GenBank/DDBJ whole genome shotgun (WGS) entry which is preliminary data.</text>
</comment>
<protein>
    <submittedName>
        <fullName evidence="1">Uncharacterized protein</fullName>
    </submittedName>
</protein>